<evidence type="ECO:0000256" key="1">
    <source>
        <dbReference type="ARBA" id="ARBA00004651"/>
    </source>
</evidence>
<evidence type="ECO:0000256" key="3">
    <source>
        <dbReference type="ARBA" id="ARBA00022692"/>
    </source>
</evidence>
<keyword evidence="10" id="KW-1185">Reference proteome</keyword>
<protein>
    <submittedName>
        <fullName evidence="9">MFS transporter</fullName>
    </submittedName>
</protein>
<keyword evidence="3 7" id="KW-0812">Transmembrane</keyword>
<dbReference type="PROSITE" id="PS50850">
    <property type="entry name" value="MFS"/>
    <property type="match status" value="1"/>
</dbReference>
<feature type="transmembrane region" description="Helical" evidence="7">
    <location>
        <begin position="204"/>
        <end position="230"/>
    </location>
</feature>
<evidence type="ECO:0000256" key="7">
    <source>
        <dbReference type="SAM" id="Phobius"/>
    </source>
</evidence>
<feature type="transmembrane region" description="Helical" evidence="7">
    <location>
        <begin position="123"/>
        <end position="141"/>
    </location>
</feature>
<name>A0ABR7S9K4_9ACTN</name>
<dbReference type="InterPro" id="IPR011701">
    <property type="entry name" value="MFS"/>
</dbReference>
<feature type="transmembrane region" description="Helical" evidence="7">
    <location>
        <begin position="329"/>
        <end position="354"/>
    </location>
</feature>
<keyword evidence="4 7" id="KW-1133">Transmembrane helix</keyword>
<feature type="transmembrane region" description="Helical" evidence="7">
    <location>
        <begin position="54"/>
        <end position="74"/>
    </location>
</feature>
<keyword evidence="5 7" id="KW-0472">Membrane</keyword>
<feature type="transmembrane region" description="Helical" evidence="7">
    <location>
        <begin position="360"/>
        <end position="378"/>
    </location>
</feature>
<feature type="transmembrane region" description="Helical" evidence="7">
    <location>
        <begin position="80"/>
        <end position="102"/>
    </location>
</feature>
<evidence type="ECO:0000256" key="4">
    <source>
        <dbReference type="ARBA" id="ARBA00022989"/>
    </source>
</evidence>
<dbReference type="EMBL" id="JACTVJ010000004">
    <property type="protein sequence ID" value="MBC9712162.1"/>
    <property type="molecule type" value="Genomic_DNA"/>
</dbReference>
<feature type="transmembrane region" description="Helical" evidence="7">
    <location>
        <begin position="270"/>
        <end position="289"/>
    </location>
</feature>
<dbReference type="InterPro" id="IPR036259">
    <property type="entry name" value="MFS_trans_sf"/>
</dbReference>
<evidence type="ECO:0000256" key="5">
    <source>
        <dbReference type="ARBA" id="ARBA00023136"/>
    </source>
</evidence>
<feature type="domain" description="Major facilitator superfamily (MFS) profile" evidence="8">
    <location>
        <begin position="1"/>
        <end position="383"/>
    </location>
</feature>
<feature type="compositionally biased region" description="Basic and acidic residues" evidence="6">
    <location>
        <begin position="398"/>
        <end position="413"/>
    </location>
</feature>
<dbReference type="PANTHER" id="PTHR23513:SF17">
    <property type="entry name" value="MEMBRANE PROTEIN"/>
    <property type="match status" value="1"/>
</dbReference>
<feature type="region of interest" description="Disordered" evidence="6">
    <location>
        <begin position="386"/>
        <end position="432"/>
    </location>
</feature>
<organism evidence="9 10">
    <name type="scientific">Streptomyces polyasparticus</name>
    <dbReference type="NCBI Taxonomy" id="2767826"/>
    <lineage>
        <taxon>Bacteria</taxon>
        <taxon>Bacillati</taxon>
        <taxon>Actinomycetota</taxon>
        <taxon>Actinomycetes</taxon>
        <taxon>Kitasatosporales</taxon>
        <taxon>Streptomycetaceae</taxon>
        <taxon>Streptomyces</taxon>
    </lineage>
</organism>
<keyword evidence="2" id="KW-1003">Cell membrane</keyword>
<comment type="subcellular location">
    <subcellularLocation>
        <location evidence="1">Cell membrane</location>
        <topology evidence="1">Multi-pass membrane protein</topology>
    </subcellularLocation>
</comment>
<evidence type="ECO:0000256" key="6">
    <source>
        <dbReference type="SAM" id="MobiDB-lite"/>
    </source>
</evidence>
<feature type="transmembrane region" description="Helical" evidence="7">
    <location>
        <begin position="20"/>
        <end position="42"/>
    </location>
</feature>
<gene>
    <name evidence="9" type="ORF">H9Y04_06205</name>
</gene>
<evidence type="ECO:0000313" key="9">
    <source>
        <dbReference type="EMBL" id="MBC9712162.1"/>
    </source>
</evidence>
<comment type="caution">
    <text evidence="9">The sequence shown here is derived from an EMBL/GenBank/DDBJ whole genome shotgun (WGS) entry which is preliminary data.</text>
</comment>
<feature type="transmembrane region" description="Helical" evidence="7">
    <location>
        <begin position="236"/>
        <end position="258"/>
    </location>
</feature>
<dbReference type="InterPro" id="IPR020846">
    <property type="entry name" value="MFS_dom"/>
</dbReference>
<reference evidence="9 10" key="1">
    <citation type="submission" date="2020-08" db="EMBL/GenBank/DDBJ databases">
        <title>Genemic of Streptomyces polyaspartic.</title>
        <authorList>
            <person name="Liu W."/>
        </authorList>
    </citation>
    <scope>NUCLEOTIDE SEQUENCE [LARGE SCALE GENOMIC DNA]</scope>
    <source>
        <strain evidence="9 10">TRM66268-LWL</strain>
    </source>
</reference>
<feature type="transmembrane region" description="Helical" evidence="7">
    <location>
        <begin position="147"/>
        <end position="166"/>
    </location>
</feature>
<dbReference type="Gene3D" id="1.20.1250.20">
    <property type="entry name" value="MFS general substrate transporter like domains"/>
    <property type="match status" value="1"/>
</dbReference>
<sequence length="432" mass="42846">MIGDAVYFIALSWAAARTGSAGQAGLVLAISAVPRALLMLYGGVIADRLGPRRVVIGSDAVRFAVILVAAGVLLAAQPGIWFLAVIALVFGAVDAVFMPAVGALPPRITGPSQLARVQGLRGLAARIALVTGGPVGGFAVALGGSAAAFAVAAALFAVSLVLLFAVRVRELAPDGKAGSADAEGGQPEAGQLRAGLRYIRHHKVLLPLIIAMGITELGFSGPANIGLVLLADERGWGASGMGLTIAGFGVGAGAASLLLAVRGRLPRPGLLRGVAEIGGAVALVAIAFAPSVALAAVAGLFVGLLAGLSGALSGALLQTQSDPAYIGRVTSVYMLLALGLAPLCYPVTGAAIGIWGSRPVFAASACLIVVGSLIGLASRSLRTAELPQPKAPAVSEAEGARVPEGAHEPEGAREPQGAPEANTPVAAARSAG</sequence>
<dbReference type="CDD" id="cd06173">
    <property type="entry name" value="MFS_MefA_like"/>
    <property type="match status" value="1"/>
</dbReference>
<proteinExistence type="predicted"/>
<evidence type="ECO:0000313" key="10">
    <source>
        <dbReference type="Proteomes" id="UP000642284"/>
    </source>
</evidence>
<feature type="transmembrane region" description="Helical" evidence="7">
    <location>
        <begin position="295"/>
        <end position="317"/>
    </location>
</feature>
<dbReference type="SUPFAM" id="SSF103473">
    <property type="entry name" value="MFS general substrate transporter"/>
    <property type="match status" value="1"/>
</dbReference>
<evidence type="ECO:0000259" key="8">
    <source>
        <dbReference type="PROSITE" id="PS50850"/>
    </source>
</evidence>
<dbReference type="PANTHER" id="PTHR23513">
    <property type="entry name" value="INTEGRAL MEMBRANE EFFLUX PROTEIN-RELATED"/>
    <property type="match status" value="1"/>
</dbReference>
<accession>A0ABR7S9K4</accession>
<evidence type="ECO:0000256" key="2">
    <source>
        <dbReference type="ARBA" id="ARBA00022475"/>
    </source>
</evidence>
<dbReference type="Pfam" id="PF07690">
    <property type="entry name" value="MFS_1"/>
    <property type="match status" value="1"/>
</dbReference>
<dbReference type="Proteomes" id="UP000642284">
    <property type="component" value="Unassembled WGS sequence"/>
</dbReference>